<feature type="domain" description="Fumarylacetoacetase-like C-terminal" evidence="3">
    <location>
        <begin position="242"/>
        <end position="383"/>
    </location>
</feature>
<evidence type="ECO:0000256" key="1">
    <source>
        <dbReference type="ARBA" id="ARBA00010211"/>
    </source>
</evidence>
<comment type="similarity">
    <text evidence="1">Belongs to the FAH family.</text>
</comment>
<dbReference type="Pfam" id="PF01557">
    <property type="entry name" value="FAA_hydrolase"/>
    <property type="match status" value="1"/>
</dbReference>
<dbReference type="Proteomes" id="UP001301442">
    <property type="component" value="Chromosome"/>
</dbReference>
<dbReference type="SUPFAM" id="SSF56529">
    <property type="entry name" value="FAH"/>
    <property type="match status" value="1"/>
</dbReference>
<dbReference type="InterPro" id="IPR036663">
    <property type="entry name" value="Fumarylacetoacetase_C_sf"/>
</dbReference>
<keyword evidence="2" id="KW-0479">Metal-binding</keyword>
<evidence type="ECO:0000313" key="4">
    <source>
        <dbReference type="EMBL" id="WOH38161.1"/>
    </source>
</evidence>
<evidence type="ECO:0000313" key="5">
    <source>
        <dbReference type="Proteomes" id="UP001301442"/>
    </source>
</evidence>
<name>A0ABZ0GQU8_9GAMM</name>
<dbReference type="RefSeq" id="WP_348396934.1">
    <property type="nucleotide sequence ID" value="NZ_CP136600.1"/>
</dbReference>
<protein>
    <submittedName>
        <fullName evidence="4">Fumarylacetoacetate hydrolase family protein</fullName>
    </submittedName>
</protein>
<reference evidence="4 5" key="1">
    <citation type="submission" date="2023-09" db="EMBL/GenBank/DDBJ databases">
        <authorList>
            <person name="Qi X."/>
        </authorList>
    </citation>
    <scope>NUCLEOTIDE SEQUENCE [LARGE SCALE GENOMIC DNA]</scope>
    <source>
        <strain evidence="4 5">S1-1</strain>
    </source>
</reference>
<dbReference type="InterPro" id="IPR051121">
    <property type="entry name" value="FAH"/>
</dbReference>
<keyword evidence="5" id="KW-1185">Reference proteome</keyword>
<gene>
    <name evidence="4" type="ORF">RI844_02695</name>
</gene>
<dbReference type="GO" id="GO:0016787">
    <property type="term" value="F:hydrolase activity"/>
    <property type="evidence" value="ECO:0007669"/>
    <property type="project" value="UniProtKB-KW"/>
</dbReference>
<evidence type="ECO:0000259" key="3">
    <source>
        <dbReference type="Pfam" id="PF01557"/>
    </source>
</evidence>
<dbReference type="EMBL" id="CP136600">
    <property type="protein sequence ID" value="WOH38161.1"/>
    <property type="molecule type" value="Genomic_DNA"/>
</dbReference>
<dbReference type="PANTHER" id="PTHR42796:SF7">
    <property type="entry name" value="2-DEHYDRO-3-DEOXY-D-ARABINONATE DEHYDRATASE"/>
    <property type="match status" value="1"/>
</dbReference>
<keyword evidence="4" id="KW-0378">Hydrolase</keyword>
<sequence>MNITTANTVTGFNLNNTLPDQCNQGTWIGRAWIPAQLATNNIAGPRVISVSKGKVYDLSDVYLTMSDLFSDKNRHTVIQKNQHKPITSLDNILAKSLFPKQAESYEENTEIVLLAPNDIQATKACGVTFARSLLERVIEEQARGDAQKASTIRANILEVIGSNLGDLTPGSAEAQELKEKLIAQGIWSQYLEVGIGPDAEVFSKAQPLASVTTGAQIGVRRQSIWNNPEPEIVLAVSNDGEIIGATLGNDVNLRDYEGRSALLLGKAKDNNAASSIGPLIRLFDDTFTLRDIEQCEVSLTITGTDGFTTSGKNLMSEISRSPQDLVDQTLNSQHQYPDGMMLYVGTMFAPTEDRHNDGNGFTHVPGDRVEISTEKLGTLVNWVNHCDAIPAWNYGVNKFIQYLRQCR</sequence>
<proteinExistence type="inferred from homology"/>
<dbReference type="PANTHER" id="PTHR42796">
    <property type="entry name" value="FUMARYLACETOACETATE HYDROLASE DOMAIN-CONTAINING PROTEIN 2A-RELATED"/>
    <property type="match status" value="1"/>
</dbReference>
<dbReference type="Gene3D" id="3.90.850.10">
    <property type="entry name" value="Fumarylacetoacetase-like, C-terminal domain"/>
    <property type="match status" value="1"/>
</dbReference>
<evidence type="ECO:0000256" key="2">
    <source>
        <dbReference type="ARBA" id="ARBA00022723"/>
    </source>
</evidence>
<organism evidence="4 5">
    <name type="scientific">Thalassotalea fonticola</name>
    <dbReference type="NCBI Taxonomy" id="3065649"/>
    <lineage>
        <taxon>Bacteria</taxon>
        <taxon>Pseudomonadati</taxon>
        <taxon>Pseudomonadota</taxon>
        <taxon>Gammaproteobacteria</taxon>
        <taxon>Alteromonadales</taxon>
        <taxon>Colwelliaceae</taxon>
        <taxon>Thalassotalea</taxon>
    </lineage>
</organism>
<dbReference type="InterPro" id="IPR011234">
    <property type="entry name" value="Fumarylacetoacetase-like_C"/>
</dbReference>
<accession>A0ABZ0GQU8</accession>